<evidence type="ECO:0000256" key="4">
    <source>
        <dbReference type="ARBA" id="ARBA00023239"/>
    </source>
</evidence>
<dbReference type="SUPFAM" id="SSF56112">
    <property type="entry name" value="Protein kinase-like (PK-like)"/>
    <property type="match status" value="1"/>
</dbReference>
<dbReference type="AlphaFoldDB" id="A0A3P7Q0W4"/>
<evidence type="ECO:0000313" key="8">
    <source>
        <dbReference type="Proteomes" id="UP000271889"/>
    </source>
</evidence>
<keyword evidence="4" id="KW-0456">Lyase</keyword>
<dbReference type="GO" id="GO:0005886">
    <property type="term" value="C:plasma membrane"/>
    <property type="evidence" value="ECO:0007669"/>
    <property type="project" value="TreeGrafter"/>
</dbReference>
<dbReference type="GO" id="GO:0004016">
    <property type="term" value="F:adenylate cyclase activity"/>
    <property type="evidence" value="ECO:0007669"/>
    <property type="project" value="TreeGrafter"/>
</dbReference>
<keyword evidence="5" id="KW-0141">cGMP biosynthesis</keyword>
<dbReference type="PANTHER" id="PTHR11920">
    <property type="entry name" value="GUANYLYL CYCLASE"/>
    <property type="match status" value="1"/>
</dbReference>
<dbReference type="Gene3D" id="1.10.510.10">
    <property type="entry name" value="Transferase(Phosphotransferase) domain 1"/>
    <property type="match status" value="1"/>
</dbReference>
<dbReference type="EMBL" id="UYRV01109923">
    <property type="protein sequence ID" value="VDN25592.1"/>
    <property type="molecule type" value="Genomic_DNA"/>
</dbReference>
<dbReference type="OrthoDB" id="302535at2759"/>
<accession>A0A3P7Q0W4</accession>
<evidence type="ECO:0000256" key="2">
    <source>
        <dbReference type="ARBA" id="ARBA00012202"/>
    </source>
</evidence>
<evidence type="ECO:0000256" key="5">
    <source>
        <dbReference type="ARBA" id="ARBA00023293"/>
    </source>
</evidence>
<gene>
    <name evidence="7" type="ORF">CGOC_LOCUS10150</name>
</gene>
<protein>
    <recommendedName>
        <fullName evidence="2">guanylate cyclase</fullName>
        <ecNumber evidence="2">4.6.1.2</ecNumber>
    </recommendedName>
</protein>
<feature type="domain" description="Protein kinase" evidence="6">
    <location>
        <begin position="1"/>
        <end position="119"/>
    </location>
</feature>
<dbReference type="GO" id="GO:0001653">
    <property type="term" value="F:peptide receptor activity"/>
    <property type="evidence" value="ECO:0007669"/>
    <property type="project" value="TreeGrafter"/>
</dbReference>
<sequence>MRLNLCCVAVDFFRNYVVQGLHYIHSSFLEKHGCLTSACCLVDSRWQVKISNYGMGFLHSTEELPLRNKLYMAPELLRDYQPDGTKQGDIYSFAIICSELIAGTSAWNLENREEDPEGF</sequence>
<dbReference type="EC" id="4.6.1.2" evidence="2"/>
<dbReference type="Proteomes" id="UP000271889">
    <property type="component" value="Unassembled WGS sequence"/>
</dbReference>
<keyword evidence="3" id="KW-0547">Nucleotide-binding</keyword>
<proteinExistence type="predicted"/>
<dbReference type="InterPro" id="IPR011009">
    <property type="entry name" value="Kinase-like_dom_sf"/>
</dbReference>
<evidence type="ECO:0000256" key="3">
    <source>
        <dbReference type="ARBA" id="ARBA00022741"/>
    </source>
</evidence>
<dbReference type="GO" id="GO:0005524">
    <property type="term" value="F:ATP binding"/>
    <property type="evidence" value="ECO:0007669"/>
    <property type="project" value="InterPro"/>
</dbReference>
<evidence type="ECO:0000313" key="7">
    <source>
        <dbReference type="EMBL" id="VDN25592.1"/>
    </source>
</evidence>
<comment type="catalytic activity">
    <reaction evidence="1">
        <text>GTP = 3',5'-cyclic GMP + diphosphate</text>
        <dbReference type="Rhea" id="RHEA:13665"/>
        <dbReference type="ChEBI" id="CHEBI:33019"/>
        <dbReference type="ChEBI" id="CHEBI:37565"/>
        <dbReference type="ChEBI" id="CHEBI:57746"/>
        <dbReference type="EC" id="4.6.1.2"/>
    </reaction>
</comment>
<dbReference type="GO" id="GO:0004383">
    <property type="term" value="F:guanylate cyclase activity"/>
    <property type="evidence" value="ECO:0007669"/>
    <property type="project" value="UniProtKB-EC"/>
</dbReference>
<dbReference type="InterPro" id="IPR000719">
    <property type="entry name" value="Prot_kinase_dom"/>
</dbReference>
<keyword evidence="8" id="KW-1185">Reference proteome</keyword>
<reference evidence="7 8" key="1">
    <citation type="submission" date="2018-11" db="EMBL/GenBank/DDBJ databases">
        <authorList>
            <consortium name="Pathogen Informatics"/>
        </authorList>
    </citation>
    <scope>NUCLEOTIDE SEQUENCE [LARGE SCALE GENOMIC DNA]</scope>
</reference>
<evidence type="ECO:0000256" key="1">
    <source>
        <dbReference type="ARBA" id="ARBA00001436"/>
    </source>
</evidence>
<dbReference type="GO" id="GO:0007168">
    <property type="term" value="P:receptor guanylyl cyclase signaling pathway"/>
    <property type="evidence" value="ECO:0007669"/>
    <property type="project" value="TreeGrafter"/>
</dbReference>
<dbReference type="PROSITE" id="PS50011">
    <property type="entry name" value="PROTEIN_KINASE_DOM"/>
    <property type="match status" value="1"/>
</dbReference>
<name>A0A3P7Q0W4_CYLGO</name>
<dbReference type="PANTHER" id="PTHR11920:SF501">
    <property type="entry name" value="GUANYLATE CYCLASE 32E"/>
    <property type="match status" value="1"/>
</dbReference>
<organism evidence="7 8">
    <name type="scientific">Cylicostephanus goldi</name>
    <name type="common">Nematode worm</name>
    <dbReference type="NCBI Taxonomy" id="71465"/>
    <lineage>
        <taxon>Eukaryota</taxon>
        <taxon>Metazoa</taxon>
        <taxon>Ecdysozoa</taxon>
        <taxon>Nematoda</taxon>
        <taxon>Chromadorea</taxon>
        <taxon>Rhabditida</taxon>
        <taxon>Rhabditina</taxon>
        <taxon>Rhabditomorpha</taxon>
        <taxon>Strongyloidea</taxon>
        <taxon>Strongylidae</taxon>
        <taxon>Cylicostephanus</taxon>
    </lineage>
</organism>
<dbReference type="Pfam" id="PF00069">
    <property type="entry name" value="Pkinase"/>
    <property type="match status" value="1"/>
</dbReference>
<evidence type="ECO:0000259" key="6">
    <source>
        <dbReference type="PROSITE" id="PS50011"/>
    </source>
</evidence>
<dbReference type="InterPro" id="IPR050401">
    <property type="entry name" value="Cyclic_nucleotide_synthase"/>
</dbReference>
<dbReference type="GO" id="GO:0004672">
    <property type="term" value="F:protein kinase activity"/>
    <property type="evidence" value="ECO:0007669"/>
    <property type="project" value="InterPro"/>
</dbReference>